<keyword evidence="1" id="KW-0472">Membrane</keyword>
<keyword evidence="1" id="KW-1133">Transmembrane helix</keyword>
<proteinExistence type="predicted"/>
<keyword evidence="1" id="KW-0812">Transmembrane</keyword>
<dbReference type="Proteomes" id="UP000626109">
    <property type="component" value="Unassembled WGS sequence"/>
</dbReference>
<dbReference type="AlphaFoldDB" id="A0A813KXJ7"/>
<sequence length="273" mass="27435">MAEQSIFGGVAPPEDFSQFPAAFNLPPPPAPVAPAAGGIRAMLAARLGGGLAQDPAVAQRAQVQAEAAELLSWSRQDLGAFPPAGPAFNQFDAGGAGGGSTFLQSPAFAKSSGAPPSGFGGLPSGLGGGDFGGGLGGLAGLPSSFTSAASSSSQAPAPDYISEETMASLPASMRVLIQARQQAAQATAAATGWLLLLLLLSLVVNLLIWVLLLLVVIISCYYCCSLVVVVSCYYCCLVGSGNSCSHSSQLHCCASSSALGAPTIMFQNMAKHN</sequence>
<dbReference type="EMBL" id="CAJNNW010032204">
    <property type="protein sequence ID" value="CAE8711727.1"/>
    <property type="molecule type" value="Genomic_DNA"/>
</dbReference>
<evidence type="ECO:0000313" key="2">
    <source>
        <dbReference type="EMBL" id="CAE8711727.1"/>
    </source>
</evidence>
<accession>A0A813KXJ7</accession>
<feature type="transmembrane region" description="Helical" evidence="1">
    <location>
        <begin position="183"/>
        <end position="202"/>
    </location>
</feature>
<protein>
    <submittedName>
        <fullName evidence="2">Uncharacterized protein</fullName>
    </submittedName>
</protein>
<gene>
    <name evidence="2" type="ORF">PGLA2088_LOCUS36639</name>
</gene>
<evidence type="ECO:0000313" key="3">
    <source>
        <dbReference type="Proteomes" id="UP000626109"/>
    </source>
</evidence>
<feature type="transmembrane region" description="Helical" evidence="1">
    <location>
        <begin position="208"/>
        <end position="236"/>
    </location>
</feature>
<comment type="caution">
    <text evidence="2">The sequence shown here is derived from an EMBL/GenBank/DDBJ whole genome shotgun (WGS) entry which is preliminary data.</text>
</comment>
<name>A0A813KXJ7_POLGL</name>
<evidence type="ECO:0000256" key="1">
    <source>
        <dbReference type="SAM" id="Phobius"/>
    </source>
</evidence>
<reference evidence="2" key="1">
    <citation type="submission" date="2021-02" db="EMBL/GenBank/DDBJ databases">
        <authorList>
            <person name="Dougan E. K."/>
            <person name="Rhodes N."/>
            <person name="Thang M."/>
            <person name="Chan C."/>
        </authorList>
    </citation>
    <scope>NUCLEOTIDE SEQUENCE</scope>
</reference>
<organism evidence="2 3">
    <name type="scientific">Polarella glacialis</name>
    <name type="common">Dinoflagellate</name>
    <dbReference type="NCBI Taxonomy" id="89957"/>
    <lineage>
        <taxon>Eukaryota</taxon>
        <taxon>Sar</taxon>
        <taxon>Alveolata</taxon>
        <taxon>Dinophyceae</taxon>
        <taxon>Suessiales</taxon>
        <taxon>Suessiaceae</taxon>
        <taxon>Polarella</taxon>
    </lineage>
</organism>